<evidence type="ECO:0000313" key="3">
    <source>
        <dbReference type="Proteomes" id="UP001221546"/>
    </source>
</evidence>
<accession>A0ABY8JHJ5</accession>
<name>A0ABY8JHJ5_9BRAD</name>
<dbReference type="EMBL" id="CP121646">
    <property type="protein sequence ID" value="WFU65075.1"/>
    <property type="molecule type" value="Genomic_DNA"/>
</dbReference>
<proteinExistence type="predicted"/>
<gene>
    <name evidence="2" type="ORF">QA636_05895</name>
</gene>
<keyword evidence="1" id="KW-1133">Transmembrane helix</keyword>
<keyword evidence="3" id="KW-1185">Reference proteome</keyword>
<feature type="transmembrane region" description="Helical" evidence="1">
    <location>
        <begin position="79"/>
        <end position="103"/>
    </location>
</feature>
<feature type="transmembrane region" description="Helical" evidence="1">
    <location>
        <begin position="15"/>
        <end position="37"/>
    </location>
</feature>
<dbReference type="Proteomes" id="UP001221546">
    <property type="component" value="Chromosome"/>
</dbReference>
<organism evidence="2 3">
    <name type="scientific">Bradyrhizobium brasilense</name>
    <dbReference type="NCBI Taxonomy" id="1419277"/>
    <lineage>
        <taxon>Bacteria</taxon>
        <taxon>Pseudomonadati</taxon>
        <taxon>Pseudomonadota</taxon>
        <taxon>Alphaproteobacteria</taxon>
        <taxon>Hyphomicrobiales</taxon>
        <taxon>Nitrobacteraceae</taxon>
        <taxon>Bradyrhizobium</taxon>
    </lineage>
</organism>
<reference evidence="2 3" key="1">
    <citation type="submission" date="2023-04" db="EMBL/GenBank/DDBJ databases">
        <title>Australian commercial rhizobial inoculants.</title>
        <authorList>
            <person name="Kohlmeier M.G."/>
            <person name="O'Hara G.W."/>
            <person name="Colombi E."/>
            <person name="Ramsay J.P."/>
            <person name="Terpolilli J."/>
        </authorList>
    </citation>
    <scope>NUCLEOTIDE SEQUENCE [LARGE SCALE GENOMIC DNA]</scope>
    <source>
        <strain evidence="2 3">CB627</strain>
    </source>
</reference>
<protein>
    <submittedName>
        <fullName evidence="2">Uncharacterized protein</fullName>
    </submittedName>
</protein>
<sequence length="104" mass="11732">MAAWILFDRQDDVELSLMFVSVSLFVAVLLPWVLSLIRQKYDDRHNLHQRSIPFREWRTGEFAVWGSTINSTHATIDMLLPLASVAFGLTAIGIVFLICASLAP</sequence>
<evidence type="ECO:0000256" key="1">
    <source>
        <dbReference type="SAM" id="Phobius"/>
    </source>
</evidence>
<dbReference type="RefSeq" id="WP_141340954.1">
    <property type="nucleotide sequence ID" value="NZ_CP121646.1"/>
</dbReference>
<keyword evidence="1" id="KW-0812">Transmembrane</keyword>
<keyword evidence="1" id="KW-0472">Membrane</keyword>
<evidence type="ECO:0000313" key="2">
    <source>
        <dbReference type="EMBL" id="WFU65075.1"/>
    </source>
</evidence>